<dbReference type="PANTHER" id="PTHR21136">
    <property type="entry name" value="SNARE PROTEINS"/>
    <property type="match status" value="1"/>
</dbReference>
<keyword evidence="12" id="KW-0175">Coiled coil</keyword>
<evidence type="ECO:0000256" key="6">
    <source>
        <dbReference type="ARBA" id="ARBA00022753"/>
    </source>
</evidence>
<dbReference type="PROSITE" id="PS00417">
    <property type="entry name" value="SYNAPTOBREVIN"/>
    <property type="match status" value="1"/>
</dbReference>
<dbReference type="CDD" id="cd14824">
    <property type="entry name" value="Longin"/>
    <property type="match status" value="1"/>
</dbReference>
<dbReference type="EMBL" id="LR031873">
    <property type="protein sequence ID" value="VDD14529.1"/>
    <property type="molecule type" value="Genomic_DNA"/>
</dbReference>
<proteinExistence type="inferred from homology"/>
<protein>
    <recommendedName>
        <fullName evidence="17">V-SNARE coiled-coil homology domain-containing protein</fullName>
    </recommendedName>
</protein>
<dbReference type="SUPFAM" id="SSF58038">
    <property type="entry name" value="SNARE fusion complex"/>
    <property type="match status" value="1"/>
</dbReference>
<evidence type="ECO:0008006" key="17">
    <source>
        <dbReference type="Google" id="ProtNLM"/>
    </source>
</evidence>
<dbReference type="InterPro" id="IPR042855">
    <property type="entry name" value="V_SNARE_CC"/>
</dbReference>
<comment type="subcellular location">
    <subcellularLocation>
        <location evidence="1">Cell membrane</location>
        <topology evidence="1">Single-pass type IV membrane protein</topology>
    </subcellularLocation>
    <subcellularLocation>
        <location evidence="11">Early endosome membrane</location>
        <topology evidence="11">Single-pass type IV membrane protein</topology>
    </subcellularLocation>
</comment>
<dbReference type="FunFam" id="1.20.5.110:FF:000010">
    <property type="entry name" value="Vesicle-associated membrane protein 726"/>
    <property type="match status" value="1"/>
</dbReference>
<feature type="transmembrane region" description="Helical" evidence="13">
    <location>
        <begin position="92"/>
        <end position="116"/>
    </location>
</feature>
<evidence type="ECO:0000256" key="5">
    <source>
        <dbReference type="ARBA" id="ARBA00022692"/>
    </source>
</evidence>
<comment type="similarity">
    <text evidence="2">Belongs to the synaptobrevin family.</text>
</comment>
<evidence type="ECO:0000259" key="15">
    <source>
        <dbReference type="PROSITE" id="PS50892"/>
    </source>
</evidence>
<evidence type="ECO:0000256" key="12">
    <source>
        <dbReference type="PROSITE-ProRule" id="PRU00290"/>
    </source>
</evidence>
<dbReference type="Pfam" id="PF13774">
    <property type="entry name" value="Longin"/>
    <property type="match status" value="1"/>
</dbReference>
<reference evidence="16" key="1">
    <citation type="submission" date="2018-11" db="EMBL/GenBank/DDBJ databases">
        <authorList>
            <consortium name="Genoscope - CEA"/>
            <person name="William W."/>
        </authorList>
    </citation>
    <scope>NUCLEOTIDE SEQUENCE</scope>
</reference>
<dbReference type="Pfam" id="PF00957">
    <property type="entry name" value="Synaptobrevin"/>
    <property type="match status" value="1"/>
</dbReference>
<keyword evidence="4" id="KW-1003">Cell membrane</keyword>
<dbReference type="GO" id="GO:0031901">
    <property type="term" value="C:early endosome membrane"/>
    <property type="evidence" value="ECO:0007669"/>
    <property type="project" value="UniProtKB-SubCell"/>
</dbReference>
<dbReference type="Gene3D" id="1.20.5.110">
    <property type="match status" value="1"/>
</dbReference>
<keyword evidence="6" id="KW-0967">Endosome</keyword>
<keyword evidence="8 13" id="KW-1133">Transmembrane helix</keyword>
<keyword evidence="3" id="KW-0813">Transport</keyword>
<gene>
    <name evidence="16" type="ORF">BOLC4T27697H</name>
</gene>
<evidence type="ECO:0000313" key="16">
    <source>
        <dbReference type="EMBL" id="VDD14529.1"/>
    </source>
</evidence>
<dbReference type="SMART" id="SM01270">
    <property type="entry name" value="Longin"/>
    <property type="match status" value="1"/>
</dbReference>
<feature type="domain" description="Longin" evidence="14">
    <location>
        <begin position="6"/>
        <end position="185"/>
    </location>
</feature>
<keyword evidence="9 13" id="KW-0472">Membrane</keyword>
<evidence type="ECO:0000256" key="4">
    <source>
        <dbReference type="ARBA" id="ARBA00022475"/>
    </source>
</evidence>
<evidence type="ECO:0000256" key="2">
    <source>
        <dbReference type="ARBA" id="ARBA00008025"/>
    </source>
</evidence>
<keyword evidence="7" id="KW-0653">Protein transport</keyword>
<feature type="transmembrane region" description="Helical" evidence="13">
    <location>
        <begin position="128"/>
        <end position="145"/>
    </location>
</feature>
<evidence type="ECO:0000256" key="10">
    <source>
        <dbReference type="ARBA" id="ARBA00037493"/>
    </source>
</evidence>
<dbReference type="GO" id="GO:0016192">
    <property type="term" value="P:vesicle-mediated transport"/>
    <property type="evidence" value="ECO:0007669"/>
    <property type="project" value="InterPro"/>
</dbReference>
<dbReference type="InterPro" id="IPR051097">
    <property type="entry name" value="Synaptobrevin-like_transport"/>
</dbReference>
<comment type="function">
    <text evidence="10">Involved in the targeting and/or fusion of transport vesicles to their target membrane.</text>
</comment>
<evidence type="ECO:0000256" key="8">
    <source>
        <dbReference type="ARBA" id="ARBA00022989"/>
    </source>
</evidence>
<evidence type="ECO:0000256" key="1">
    <source>
        <dbReference type="ARBA" id="ARBA00004521"/>
    </source>
</evidence>
<evidence type="ECO:0000256" key="13">
    <source>
        <dbReference type="SAM" id="Phobius"/>
    </source>
</evidence>
<dbReference type="InterPro" id="IPR001388">
    <property type="entry name" value="Synaptobrevin-like"/>
</dbReference>
<dbReference type="AlphaFoldDB" id="A0A3P6D578"/>
<sequence length="291" mass="33468">MGQKNLIYSFVGRGTVILVEYTEFKGNFTSVAAQCLQKLPSSNNKFTYNCDGHTFNYLVENGFSESHFSIPTHFCVDMILFMPWMCLCIRIAIYYSGSIWLLVGPVTLFLTCHRYYLSWMMDLTKEFYVLWLCIAYCVVAVEAVGRQIPMAFLERIKEDFSNRYGGGKATNAKPNSLNKEFGSKLKEHMQYCVDHPEEINKLAKVKAQVTEVKGVMMENIEKVLDRGEKIELLVDKTEDLRSHAQDFRTQGTKIRRKMWWENMKIKLIVAGIIIALILIIIISVCPGFKCT</sequence>
<organism evidence="16">
    <name type="scientific">Brassica oleracea</name>
    <name type="common">Wild cabbage</name>
    <dbReference type="NCBI Taxonomy" id="3712"/>
    <lineage>
        <taxon>Eukaryota</taxon>
        <taxon>Viridiplantae</taxon>
        <taxon>Streptophyta</taxon>
        <taxon>Embryophyta</taxon>
        <taxon>Tracheophyta</taxon>
        <taxon>Spermatophyta</taxon>
        <taxon>Magnoliopsida</taxon>
        <taxon>eudicotyledons</taxon>
        <taxon>Gunneridae</taxon>
        <taxon>Pentapetalae</taxon>
        <taxon>rosids</taxon>
        <taxon>malvids</taxon>
        <taxon>Brassicales</taxon>
        <taxon>Brassicaceae</taxon>
        <taxon>Brassiceae</taxon>
        <taxon>Brassica</taxon>
    </lineage>
</organism>
<feature type="domain" description="V-SNARE coiled-coil homology" evidence="15">
    <location>
        <begin position="201"/>
        <end position="261"/>
    </location>
</feature>
<dbReference type="PROSITE" id="PS50892">
    <property type="entry name" value="V_SNARE"/>
    <property type="match status" value="1"/>
</dbReference>
<dbReference type="PROSITE" id="PS50859">
    <property type="entry name" value="LONGIN"/>
    <property type="match status" value="1"/>
</dbReference>
<dbReference type="PRINTS" id="PR00219">
    <property type="entry name" value="SYNAPTOBREVN"/>
</dbReference>
<name>A0A3P6D578_BRAOL</name>
<dbReference type="PANTHER" id="PTHR21136:SF209">
    <property type="entry name" value="(RAPE) HYPOTHETICAL PROTEIN"/>
    <property type="match status" value="1"/>
</dbReference>
<evidence type="ECO:0000259" key="14">
    <source>
        <dbReference type="PROSITE" id="PS50859"/>
    </source>
</evidence>
<evidence type="ECO:0000256" key="3">
    <source>
        <dbReference type="ARBA" id="ARBA00022448"/>
    </source>
</evidence>
<dbReference type="GO" id="GO:0005886">
    <property type="term" value="C:plasma membrane"/>
    <property type="evidence" value="ECO:0007669"/>
    <property type="project" value="UniProtKB-SubCell"/>
</dbReference>
<dbReference type="InterPro" id="IPR011012">
    <property type="entry name" value="Longin-like_dom_sf"/>
</dbReference>
<dbReference type="Gene3D" id="3.30.450.50">
    <property type="entry name" value="Longin domain"/>
    <property type="match status" value="2"/>
</dbReference>
<dbReference type="GO" id="GO:0015031">
    <property type="term" value="P:protein transport"/>
    <property type="evidence" value="ECO:0007669"/>
    <property type="project" value="UniProtKB-KW"/>
</dbReference>
<dbReference type="InterPro" id="IPR010908">
    <property type="entry name" value="Longin_dom"/>
</dbReference>
<dbReference type="SUPFAM" id="SSF64356">
    <property type="entry name" value="SNARE-like"/>
    <property type="match status" value="2"/>
</dbReference>
<keyword evidence="5 13" id="KW-0812">Transmembrane</keyword>
<dbReference type="CDD" id="cd15843">
    <property type="entry name" value="R-SNARE"/>
    <property type="match status" value="1"/>
</dbReference>
<feature type="transmembrane region" description="Helical" evidence="13">
    <location>
        <begin position="265"/>
        <end position="284"/>
    </location>
</feature>
<evidence type="ECO:0000256" key="9">
    <source>
        <dbReference type="ARBA" id="ARBA00023136"/>
    </source>
</evidence>
<evidence type="ECO:0000256" key="7">
    <source>
        <dbReference type="ARBA" id="ARBA00022927"/>
    </source>
</evidence>
<evidence type="ECO:0000256" key="11">
    <source>
        <dbReference type="ARBA" id="ARBA00037832"/>
    </source>
</evidence>
<accession>A0A3P6D578</accession>